<keyword evidence="1" id="KW-0472">Membrane</keyword>
<dbReference type="KEGG" id="blr:BRLA_c015820"/>
<keyword evidence="1" id="KW-0812">Transmembrane</keyword>
<sequence>MGFFDFDFLNGDNEELIWIIIIVVVLFVLLVDWDWE</sequence>
<evidence type="ECO:0000256" key="1">
    <source>
        <dbReference type="SAM" id="Phobius"/>
    </source>
</evidence>
<dbReference type="HOGENOM" id="CLU_220422_0_0_9"/>
<reference evidence="2 3" key="1">
    <citation type="journal article" date="2011" name="J. Bacteriol.">
        <title>Genome sequence of Brevibacillus laterosporus LMG 15441, a pathogen of invertebrates.</title>
        <authorList>
            <person name="Djukic M."/>
            <person name="Poehlein A."/>
            <person name="Thurmer A."/>
            <person name="Daniel R."/>
        </authorList>
    </citation>
    <scope>NUCLEOTIDE SEQUENCE [LARGE SCALE GENOMIC DNA]</scope>
    <source>
        <strain evidence="2 3">LMG 15441</strain>
    </source>
</reference>
<proteinExistence type="predicted"/>
<gene>
    <name evidence="2" type="ORF">BRLA_c015820</name>
</gene>
<evidence type="ECO:0000313" key="3">
    <source>
        <dbReference type="Proteomes" id="UP000005850"/>
    </source>
</evidence>
<dbReference type="STRING" id="1042163.BRLA_c015820"/>
<feature type="transmembrane region" description="Helical" evidence="1">
    <location>
        <begin position="16"/>
        <end position="35"/>
    </location>
</feature>
<dbReference type="Proteomes" id="UP000005850">
    <property type="component" value="Chromosome"/>
</dbReference>
<evidence type="ECO:0000313" key="2">
    <source>
        <dbReference type="EMBL" id="AIG25906.1"/>
    </source>
</evidence>
<protein>
    <submittedName>
        <fullName evidence="2">Uncharacterized protein</fullName>
    </submittedName>
</protein>
<name>A0A075R356_BRELA</name>
<keyword evidence="1" id="KW-1133">Transmembrane helix</keyword>
<keyword evidence="3" id="KW-1185">Reference proteome</keyword>
<accession>A0A075R356</accession>
<organism evidence="2 3">
    <name type="scientific">Brevibacillus laterosporus LMG 15441</name>
    <dbReference type="NCBI Taxonomy" id="1042163"/>
    <lineage>
        <taxon>Bacteria</taxon>
        <taxon>Bacillati</taxon>
        <taxon>Bacillota</taxon>
        <taxon>Bacilli</taxon>
        <taxon>Bacillales</taxon>
        <taxon>Paenibacillaceae</taxon>
        <taxon>Brevibacillus</taxon>
    </lineage>
</organism>
<dbReference type="EMBL" id="CP007806">
    <property type="protein sequence ID" value="AIG25906.1"/>
    <property type="molecule type" value="Genomic_DNA"/>
</dbReference>
<dbReference type="AlphaFoldDB" id="A0A075R356"/>